<dbReference type="KEGG" id="poz:I0K15_17245"/>
<dbReference type="GO" id="GO:0005737">
    <property type="term" value="C:cytoplasm"/>
    <property type="evidence" value="ECO:0007669"/>
    <property type="project" value="TreeGrafter"/>
</dbReference>
<dbReference type="FunFam" id="3.40.640.10:FF:000046">
    <property type="entry name" value="Cystathionine gamma-lyase"/>
    <property type="match status" value="1"/>
</dbReference>
<reference evidence="5 6" key="1">
    <citation type="submission" date="2020-11" db="EMBL/GenBank/DDBJ databases">
        <title>Description of Pontivivens ytuae sp. nov. isolated from deep sea sediment of Mariana Trench.</title>
        <authorList>
            <person name="Wang Z."/>
            <person name="Sun Q.-L."/>
            <person name="Xu X.-D."/>
            <person name="Tang Y.-Z."/>
            <person name="Zhang J."/>
        </authorList>
    </citation>
    <scope>NUCLEOTIDE SEQUENCE [LARGE SCALE GENOMIC DNA]</scope>
    <source>
        <strain evidence="5 6">MT2928</strain>
    </source>
</reference>
<protein>
    <submittedName>
        <fullName evidence="5">PLP-dependent transferase</fullName>
    </submittedName>
</protein>
<dbReference type="Proteomes" id="UP000594800">
    <property type="component" value="Chromosome"/>
</dbReference>
<dbReference type="InterPro" id="IPR015422">
    <property type="entry name" value="PyrdxlP-dep_Trfase_small"/>
</dbReference>
<comment type="similarity">
    <text evidence="4">Belongs to the trans-sulfuration enzymes family.</text>
</comment>
<dbReference type="Gene3D" id="3.90.1150.10">
    <property type="entry name" value="Aspartate Aminotransferase, domain 1"/>
    <property type="match status" value="1"/>
</dbReference>
<dbReference type="EMBL" id="CP064942">
    <property type="protein sequence ID" value="QPH53509.1"/>
    <property type="molecule type" value="Genomic_DNA"/>
</dbReference>
<dbReference type="Pfam" id="PF01053">
    <property type="entry name" value="Cys_Met_Meta_PP"/>
    <property type="match status" value="1"/>
</dbReference>
<dbReference type="Gene3D" id="3.40.640.10">
    <property type="entry name" value="Type I PLP-dependent aspartate aminotransferase-like (Major domain)"/>
    <property type="match status" value="1"/>
</dbReference>
<feature type="modified residue" description="N6-(pyridoxal phosphate)lysine" evidence="3">
    <location>
        <position position="205"/>
    </location>
</feature>
<dbReference type="AlphaFoldDB" id="A0A7S9LR02"/>
<keyword evidence="6" id="KW-1185">Reference proteome</keyword>
<evidence type="ECO:0000256" key="1">
    <source>
        <dbReference type="ARBA" id="ARBA00001933"/>
    </source>
</evidence>
<dbReference type="RefSeq" id="WP_196102718.1">
    <property type="nucleotide sequence ID" value="NZ_CP064942.1"/>
</dbReference>
<name>A0A7S9LR02_9RHOB</name>
<sequence>MTDRPTQLKLAPETRAAQALHYIHPMHGAVVPGIEPASTFARDADYAPMGDAVYARDGGPTTQHAEAVLADMEGAAAAMAFTSGMSAVVCLLETLEAGDHVVCPVVGYHGTIGWLHRMAEKRGVKATFYDATEPGALEAAVTPGTKLAWIETPTNPNWDVTDIAHAAEVAHAAGALLAVDCTVAPPCTTKALELGADIVFHSATKYLNGHSDITAGVLAVTETGALWDEMRMIRTLQGTALAAFEAWLLIRGMRTLHLRFERASESALAIARHFEGHPGVEAVLYPGLESHPGHEIARRQMTGGFGGMLSLLARDEAAARTIATSTQVFLPATSLGGVESLIEHRIAVEGPHSVVAPNLLRLSVGIEAVSDLIADLEQAIERAS</sequence>
<dbReference type="InterPro" id="IPR054542">
    <property type="entry name" value="Cys_met_metab_PP"/>
</dbReference>
<accession>A0A7S9LR02</accession>
<evidence type="ECO:0000313" key="6">
    <source>
        <dbReference type="Proteomes" id="UP000594800"/>
    </source>
</evidence>
<organism evidence="5 6">
    <name type="scientific">Pontivivens ytuae</name>
    <dbReference type="NCBI Taxonomy" id="2789856"/>
    <lineage>
        <taxon>Bacteria</taxon>
        <taxon>Pseudomonadati</taxon>
        <taxon>Pseudomonadota</taxon>
        <taxon>Alphaproteobacteria</taxon>
        <taxon>Rhodobacterales</taxon>
        <taxon>Paracoccaceae</taxon>
        <taxon>Pontivivens</taxon>
    </lineage>
</organism>
<dbReference type="InterPro" id="IPR015421">
    <property type="entry name" value="PyrdxlP-dep_Trfase_major"/>
</dbReference>
<dbReference type="GO" id="GO:0019346">
    <property type="term" value="P:transsulfuration"/>
    <property type="evidence" value="ECO:0007669"/>
    <property type="project" value="InterPro"/>
</dbReference>
<evidence type="ECO:0000256" key="3">
    <source>
        <dbReference type="PIRSR" id="PIRSR001434-2"/>
    </source>
</evidence>
<proteinExistence type="inferred from homology"/>
<evidence type="ECO:0000256" key="2">
    <source>
        <dbReference type="ARBA" id="ARBA00022898"/>
    </source>
</evidence>
<evidence type="ECO:0000313" key="5">
    <source>
        <dbReference type="EMBL" id="QPH53509.1"/>
    </source>
</evidence>
<comment type="cofactor">
    <cofactor evidence="1 4">
        <name>pyridoxal 5'-phosphate</name>
        <dbReference type="ChEBI" id="CHEBI:597326"/>
    </cofactor>
</comment>
<dbReference type="PANTHER" id="PTHR11808:SF35">
    <property type="entry name" value="CYSTATHIONINE GAMMA-SYNTHASE (AFU_ORTHOLOGUE AFUA_7G01590)"/>
    <property type="match status" value="1"/>
</dbReference>
<dbReference type="SUPFAM" id="SSF53383">
    <property type="entry name" value="PLP-dependent transferases"/>
    <property type="match status" value="1"/>
</dbReference>
<evidence type="ECO:0000256" key="4">
    <source>
        <dbReference type="RuleBase" id="RU362118"/>
    </source>
</evidence>
<dbReference type="PANTHER" id="PTHR11808">
    <property type="entry name" value="TRANS-SULFURATION ENZYME FAMILY MEMBER"/>
    <property type="match status" value="1"/>
</dbReference>
<dbReference type="GO" id="GO:0016740">
    <property type="term" value="F:transferase activity"/>
    <property type="evidence" value="ECO:0007669"/>
    <property type="project" value="UniProtKB-KW"/>
</dbReference>
<gene>
    <name evidence="5" type="ORF">I0K15_17245</name>
</gene>
<dbReference type="PIRSF" id="PIRSF001434">
    <property type="entry name" value="CGS"/>
    <property type="match status" value="1"/>
</dbReference>
<keyword evidence="5" id="KW-0808">Transferase</keyword>
<dbReference type="GO" id="GO:0016846">
    <property type="term" value="F:carbon-sulfur lyase activity"/>
    <property type="evidence" value="ECO:0007669"/>
    <property type="project" value="TreeGrafter"/>
</dbReference>
<dbReference type="InterPro" id="IPR015424">
    <property type="entry name" value="PyrdxlP-dep_Trfase"/>
</dbReference>
<keyword evidence="2 3" id="KW-0663">Pyridoxal phosphate</keyword>
<dbReference type="PROSITE" id="PS00868">
    <property type="entry name" value="CYS_MET_METAB_PP"/>
    <property type="match status" value="1"/>
</dbReference>
<dbReference type="GO" id="GO:0030170">
    <property type="term" value="F:pyridoxal phosphate binding"/>
    <property type="evidence" value="ECO:0007669"/>
    <property type="project" value="InterPro"/>
</dbReference>
<dbReference type="InterPro" id="IPR000277">
    <property type="entry name" value="Cys/Met-Metab_PyrdxlP-dep_enz"/>
</dbReference>